<keyword evidence="2" id="KW-0808">Transferase</keyword>
<dbReference type="GO" id="GO:0005737">
    <property type="term" value="C:cytoplasm"/>
    <property type="evidence" value="ECO:0007669"/>
    <property type="project" value="TreeGrafter"/>
</dbReference>
<dbReference type="AlphaFoldDB" id="A0A1N6HDD2"/>
<dbReference type="InterPro" id="IPR051908">
    <property type="entry name" value="Ribosomal_N-acetyltransferase"/>
</dbReference>
<dbReference type="InterPro" id="IPR016181">
    <property type="entry name" value="Acyl_CoA_acyltransferase"/>
</dbReference>
<dbReference type="InterPro" id="IPR000182">
    <property type="entry name" value="GNAT_dom"/>
</dbReference>
<dbReference type="OrthoDB" id="9801656at2"/>
<dbReference type="PROSITE" id="PS51186">
    <property type="entry name" value="GNAT"/>
    <property type="match status" value="1"/>
</dbReference>
<sequence length="181" mass="20604">MPFFEPITLNTPRLVLRPLREDDAAVLFAMYSDPQFMRYWSFAPMTQLEQAREYLSRLMTASASGKDLVCAIDLRETGQMIGTCTLFSLYEPSLRAEIGFGVSREFWRQGYTQEAVHTLIGHAFSTLSLRRLEADIDPRNNGSARVLERAGFVREGLLRERWVVGGEVSDTALYGLLRSDR</sequence>
<accession>A0A1N6HDD2</accession>
<dbReference type="Pfam" id="PF13302">
    <property type="entry name" value="Acetyltransf_3"/>
    <property type="match status" value="1"/>
</dbReference>
<dbReference type="GO" id="GO:0008999">
    <property type="term" value="F:protein-N-terminal-alanine acetyltransferase activity"/>
    <property type="evidence" value="ECO:0007669"/>
    <property type="project" value="TreeGrafter"/>
</dbReference>
<dbReference type="SUPFAM" id="SSF55729">
    <property type="entry name" value="Acyl-CoA N-acyltransferases (Nat)"/>
    <property type="match status" value="1"/>
</dbReference>
<evidence type="ECO:0000313" key="3">
    <source>
        <dbReference type="Proteomes" id="UP000185151"/>
    </source>
</evidence>
<dbReference type="GO" id="GO:1990189">
    <property type="term" value="F:protein N-terminal-serine acetyltransferase activity"/>
    <property type="evidence" value="ECO:0007669"/>
    <property type="project" value="TreeGrafter"/>
</dbReference>
<evidence type="ECO:0000313" key="2">
    <source>
        <dbReference type="EMBL" id="SIO17851.1"/>
    </source>
</evidence>
<dbReference type="PANTHER" id="PTHR43441:SF11">
    <property type="entry name" value="RIBOSOMAL-PROTEIN-SERINE ACETYLTRANSFERASE"/>
    <property type="match status" value="1"/>
</dbReference>
<keyword evidence="3" id="KW-1185">Reference proteome</keyword>
<proteinExistence type="predicted"/>
<evidence type="ECO:0000259" key="1">
    <source>
        <dbReference type="PROSITE" id="PS51186"/>
    </source>
</evidence>
<dbReference type="Proteomes" id="UP000185151">
    <property type="component" value="Unassembled WGS sequence"/>
</dbReference>
<name>A0A1N6HDD2_9BURK</name>
<dbReference type="Gene3D" id="3.40.630.30">
    <property type="match status" value="1"/>
</dbReference>
<reference evidence="2 3" key="1">
    <citation type="submission" date="2016-11" db="EMBL/GenBank/DDBJ databases">
        <authorList>
            <person name="Jaros S."/>
            <person name="Januszkiewicz K."/>
            <person name="Wedrychowicz H."/>
        </authorList>
    </citation>
    <scope>NUCLEOTIDE SEQUENCE [LARGE SCALE GENOMIC DNA]</scope>
    <source>
        <strain evidence="2 3">GAS95</strain>
    </source>
</reference>
<organism evidence="2 3">
    <name type="scientific">Paraburkholderia phenazinium</name>
    <dbReference type="NCBI Taxonomy" id="60549"/>
    <lineage>
        <taxon>Bacteria</taxon>
        <taxon>Pseudomonadati</taxon>
        <taxon>Pseudomonadota</taxon>
        <taxon>Betaproteobacteria</taxon>
        <taxon>Burkholderiales</taxon>
        <taxon>Burkholderiaceae</taxon>
        <taxon>Paraburkholderia</taxon>
    </lineage>
</organism>
<dbReference type="PANTHER" id="PTHR43441">
    <property type="entry name" value="RIBOSOMAL-PROTEIN-SERINE ACETYLTRANSFERASE"/>
    <property type="match status" value="1"/>
</dbReference>
<feature type="domain" description="N-acetyltransferase" evidence="1">
    <location>
        <begin position="14"/>
        <end position="180"/>
    </location>
</feature>
<dbReference type="EMBL" id="FSRU01000001">
    <property type="protein sequence ID" value="SIO17851.1"/>
    <property type="molecule type" value="Genomic_DNA"/>
</dbReference>
<gene>
    <name evidence="2" type="ORF">SAMN05444165_1309</name>
</gene>
<protein>
    <submittedName>
        <fullName evidence="2">Protein N-acetyltransferase, RimJ/RimL family</fullName>
    </submittedName>
</protein>
<dbReference type="RefSeq" id="WP_074294786.1">
    <property type="nucleotide sequence ID" value="NZ_FSRU01000001.1"/>
</dbReference>